<keyword evidence="1" id="KW-0472">Membrane</keyword>
<evidence type="ECO:0000256" key="1">
    <source>
        <dbReference type="SAM" id="Phobius"/>
    </source>
</evidence>
<keyword evidence="3" id="KW-1185">Reference proteome</keyword>
<protein>
    <submittedName>
        <fullName evidence="2">DUF808 family protein</fullName>
    </submittedName>
</protein>
<feature type="transmembrane region" description="Helical" evidence="1">
    <location>
        <begin position="217"/>
        <end position="240"/>
    </location>
</feature>
<organism evidence="2 3">
    <name type="scientific">Novosphingobium ovatum</name>
    <dbReference type="NCBI Taxonomy" id="1908523"/>
    <lineage>
        <taxon>Bacteria</taxon>
        <taxon>Pseudomonadati</taxon>
        <taxon>Pseudomonadota</taxon>
        <taxon>Alphaproteobacteria</taxon>
        <taxon>Sphingomonadales</taxon>
        <taxon>Sphingomonadaceae</taxon>
        <taxon>Novosphingobium</taxon>
    </lineage>
</organism>
<dbReference type="PANTHER" id="PTHR30503:SF3">
    <property type="entry name" value="INNER MEMBRANE PROTEIN YEDI"/>
    <property type="match status" value="1"/>
</dbReference>
<feature type="transmembrane region" description="Helical" evidence="1">
    <location>
        <begin position="76"/>
        <end position="94"/>
    </location>
</feature>
<dbReference type="RefSeq" id="WP_161717075.1">
    <property type="nucleotide sequence ID" value="NZ_JAAAPO010000002.1"/>
</dbReference>
<dbReference type="Pfam" id="PF05661">
    <property type="entry name" value="DUF808"/>
    <property type="match status" value="1"/>
</dbReference>
<dbReference type="PIRSF" id="PIRSF016660">
    <property type="entry name" value="YedI"/>
    <property type="match status" value="1"/>
</dbReference>
<reference evidence="3" key="1">
    <citation type="submission" date="2020-01" db="EMBL/GenBank/DDBJ databases">
        <title>Sphingomonas sp. strain CSW-10.</title>
        <authorList>
            <person name="Chen W.-M."/>
        </authorList>
    </citation>
    <scope>NUCLEOTIDE SEQUENCE [LARGE SCALE GENOMIC DNA]</scope>
    <source>
        <strain evidence="3">FSY-8</strain>
    </source>
</reference>
<accession>A0ABW9XB61</accession>
<feature type="transmembrane region" description="Helical" evidence="1">
    <location>
        <begin position="278"/>
        <end position="303"/>
    </location>
</feature>
<evidence type="ECO:0000313" key="3">
    <source>
        <dbReference type="Proteomes" id="UP000753724"/>
    </source>
</evidence>
<dbReference type="InterPro" id="IPR008526">
    <property type="entry name" value="YedI"/>
</dbReference>
<dbReference type="EMBL" id="JAAAPO010000002">
    <property type="protein sequence ID" value="NBC35768.1"/>
    <property type="molecule type" value="Genomic_DNA"/>
</dbReference>
<feature type="transmembrane region" description="Helical" evidence="1">
    <location>
        <begin position="172"/>
        <end position="196"/>
    </location>
</feature>
<proteinExistence type="predicted"/>
<comment type="caution">
    <text evidence="2">The sequence shown here is derived from an EMBL/GenBank/DDBJ whole genome shotgun (WGS) entry which is preliminary data.</text>
</comment>
<gene>
    <name evidence="2" type="ORF">GTZ99_04265</name>
</gene>
<evidence type="ECO:0000313" key="2">
    <source>
        <dbReference type="EMBL" id="NBC35768.1"/>
    </source>
</evidence>
<sequence>MSSGLVALFDDVAVIARMAAASLDDIGSGVATAGTKAAGVVIDDAAVTPAYVNAFTPDRELPVIARIARGSLFNKLVILLPLALALSAFLPWAITPLLMLGGLFLCYEGAEKIMEKLGGEQHGDTLDDPITDLAAFEAERVSGAVRTDLILSAEIMAIALADVAARPLVERAVVLAIVAVAITVLVYGAVALIVKADDIGLHLAKGRSAVMRAFGRGLVLGTPKVLTVLAGVGTAAMLWVGGGILLHGADVLGWHAPYGFAHHLSDAAAALVPALAGFVGWLTGAVVAGIAGLAVGVAVAFALHTVPGWFRRG</sequence>
<dbReference type="PANTHER" id="PTHR30503">
    <property type="entry name" value="INNER MEMBRANE PROTEIN YEDI"/>
    <property type="match status" value="1"/>
</dbReference>
<keyword evidence="1" id="KW-0812">Transmembrane</keyword>
<keyword evidence="1" id="KW-1133">Transmembrane helix</keyword>
<name>A0ABW9XB61_9SPHN</name>
<dbReference type="Proteomes" id="UP000753724">
    <property type="component" value="Unassembled WGS sequence"/>
</dbReference>